<dbReference type="Proteomes" id="UP000664521">
    <property type="component" value="Unassembled WGS sequence"/>
</dbReference>
<proteinExistence type="predicted"/>
<accession>A0A8H3IVS8</accession>
<evidence type="ECO:0008006" key="4">
    <source>
        <dbReference type="Google" id="ProtNLM"/>
    </source>
</evidence>
<keyword evidence="3" id="KW-1185">Reference proteome</keyword>
<organism evidence="2 3">
    <name type="scientific">Heterodermia speciosa</name>
    <dbReference type="NCBI Taxonomy" id="116794"/>
    <lineage>
        <taxon>Eukaryota</taxon>
        <taxon>Fungi</taxon>
        <taxon>Dikarya</taxon>
        <taxon>Ascomycota</taxon>
        <taxon>Pezizomycotina</taxon>
        <taxon>Lecanoromycetes</taxon>
        <taxon>OSLEUM clade</taxon>
        <taxon>Lecanoromycetidae</taxon>
        <taxon>Caliciales</taxon>
        <taxon>Physciaceae</taxon>
        <taxon>Heterodermia</taxon>
    </lineage>
</organism>
<dbReference type="AlphaFoldDB" id="A0A8H3IVS8"/>
<comment type="caution">
    <text evidence="2">The sequence shown here is derived from an EMBL/GenBank/DDBJ whole genome shotgun (WGS) entry which is preliminary data.</text>
</comment>
<evidence type="ECO:0000256" key="1">
    <source>
        <dbReference type="SAM" id="MobiDB-lite"/>
    </source>
</evidence>
<feature type="compositionally biased region" description="Polar residues" evidence="1">
    <location>
        <begin position="143"/>
        <end position="161"/>
    </location>
</feature>
<protein>
    <recommendedName>
        <fullName evidence="4">Protein kinase domain-containing protein</fullName>
    </recommendedName>
</protein>
<dbReference type="EMBL" id="CAJPDS010000076">
    <property type="protein sequence ID" value="CAF9934583.1"/>
    <property type="molecule type" value="Genomic_DNA"/>
</dbReference>
<reference evidence="2" key="1">
    <citation type="submission" date="2021-03" db="EMBL/GenBank/DDBJ databases">
        <authorList>
            <person name="Tagirdzhanova G."/>
        </authorList>
    </citation>
    <scope>NUCLEOTIDE SEQUENCE</scope>
</reference>
<name>A0A8H3IVS8_9LECA</name>
<gene>
    <name evidence="2" type="ORF">HETSPECPRED_009275</name>
</gene>
<evidence type="ECO:0000313" key="2">
    <source>
        <dbReference type="EMBL" id="CAF9934583.1"/>
    </source>
</evidence>
<sequence>MLIWAVYDYDSVKSFGDSRDGKRFPDHYLIDDAFWHMDNDRNIKRRPSVDMWLENLRGQLQHRNLSALLNVLGLVKRMLEINSQTRIMAHDLYDTLKRINLQTKIDLEAYEDDSLLDQRTLNESRRQTQSLSIEEPDRDVSHLASSRVMSKPESQSSQNPRNVILGGHLTASPQSAAAQLRRRDSPLRHNTAYSDTGLRDRSANDVSSTGAEASSYIHSPPGRTPDISNTKHD</sequence>
<evidence type="ECO:0000313" key="3">
    <source>
        <dbReference type="Proteomes" id="UP000664521"/>
    </source>
</evidence>
<feature type="region of interest" description="Disordered" evidence="1">
    <location>
        <begin position="120"/>
        <end position="233"/>
    </location>
</feature>